<evidence type="ECO:0000256" key="3">
    <source>
        <dbReference type="ARBA" id="ARBA00022448"/>
    </source>
</evidence>
<comment type="function">
    <text evidence="11">May play a role in anterograde transport of membrane proteins from the endoplasmic reticulum to the Golgi.</text>
</comment>
<feature type="domain" description="BAP29/BAP31 transmembrane" evidence="13">
    <location>
        <begin position="1"/>
        <end position="135"/>
    </location>
</feature>
<dbReference type="InterPro" id="IPR041672">
    <property type="entry name" value="Bap31/Bap29_C"/>
</dbReference>
<reference evidence="16 17" key="1">
    <citation type="submission" date="2025-05" db="UniProtKB">
        <authorList>
            <consortium name="RefSeq"/>
        </authorList>
    </citation>
    <scope>IDENTIFICATION</scope>
</reference>
<dbReference type="RefSeq" id="XP_005090968.1">
    <property type="nucleotide sequence ID" value="XM_005090911.3"/>
</dbReference>
<evidence type="ECO:0000313" key="17">
    <source>
        <dbReference type="RefSeq" id="XP_005090968.1"/>
    </source>
</evidence>
<proteinExistence type="inferred from homology"/>
<evidence type="ECO:0000256" key="1">
    <source>
        <dbReference type="ARBA" id="ARBA00004477"/>
    </source>
</evidence>
<dbReference type="Gene3D" id="1.20.5.110">
    <property type="match status" value="1"/>
</dbReference>
<keyword evidence="8 11" id="KW-1133">Transmembrane helix</keyword>
<evidence type="ECO:0000259" key="14">
    <source>
        <dbReference type="Pfam" id="PF18035"/>
    </source>
</evidence>
<evidence type="ECO:0000256" key="10">
    <source>
        <dbReference type="ARBA" id="ARBA00023136"/>
    </source>
</evidence>
<dbReference type="PANTHER" id="PTHR12701:SF20">
    <property type="entry name" value="ENDOPLASMIC RETICULUM TRANSMEMBRANE PROTEIN"/>
    <property type="match status" value="1"/>
</dbReference>
<evidence type="ECO:0000313" key="16">
    <source>
        <dbReference type="RefSeq" id="XP_005090966.1"/>
    </source>
</evidence>
<dbReference type="RefSeq" id="XP_005090966.1">
    <property type="nucleotide sequence ID" value="XM_005090909.3"/>
</dbReference>
<keyword evidence="7 11" id="KW-0653">Protein transport</keyword>
<dbReference type="InterPro" id="IPR008417">
    <property type="entry name" value="BAP29/BAP31"/>
</dbReference>
<dbReference type="GeneID" id="101861486"/>
<keyword evidence="15" id="KW-1185">Reference proteome</keyword>
<organism evidence="15 16">
    <name type="scientific">Aplysia californica</name>
    <name type="common">California sea hare</name>
    <dbReference type="NCBI Taxonomy" id="6500"/>
    <lineage>
        <taxon>Eukaryota</taxon>
        <taxon>Metazoa</taxon>
        <taxon>Spiralia</taxon>
        <taxon>Lophotrochozoa</taxon>
        <taxon>Mollusca</taxon>
        <taxon>Gastropoda</taxon>
        <taxon>Heterobranchia</taxon>
        <taxon>Euthyneura</taxon>
        <taxon>Tectipleura</taxon>
        <taxon>Aplysiida</taxon>
        <taxon>Aplysioidea</taxon>
        <taxon>Aplysiidae</taxon>
        <taxon>Aplysia</taxon>
    </lineage>
</organism>
<evidence type="ECO:0000256" key="2">
    <source>
        <dbReference type="ARBA" id="ARBA00007956"/>
    </source>
</evidence>
<keyword evidence="10 11" id="KW-0472">Membrane</keyword>
<evidence type="ECO:0000256" key="7">
    <source>
        <dbReference type="ARBA" id="ARBA00022927"/>
    </source>
</evidence>
<feature type="transmembrane region" description="Helical" evidence="11">
    <location>
        <begin position="40"/>
        <end position="64"/>
    </location>
</feature>
<evidence type="ECO:0000256" key="8">
    <source>
        <dbReference type="ARBA" id="ARBA00022989"/>
    </source>
</evidence>
<evidence type="ECO:0000259" key="13">
    <source>
        <dbReference type="Pfam" id="PF05529"/>
    </source>
</evidence>
<dbReference type="PANTHER" id="PTHR12701">
    <property type="entry name" value="BCR-ASSOCIATED PROTEIN, BAP"/>
    <property type="match status" value="1"/>
</dbReference>
<evidence type="ECO:0000256" key="9">
    <source>
        <dbReference type="ARBA" id="ARBA00023054"/>
    </source>
</evidence>
<dbReference type="Pfam" id="PF05529">
    <property type="entry name" value="Bap31"/>
    <property type="match status" value="1"/>
</dbReference>
<evidence type="ECO:0000256" key="6">
    <source>
        <dbReference type="ARBA" id="ARBA00022892"/>
    </source>
</evidence>
<keyword evidence="5 11" id="KW-0256">Endoplasmic reticulum</keyword>
<dbReference type="Proteomes" id="UP000694888">
    <property type="component" value="Unplaced"/>
</dbReference>
<evidence type="ECO:0000256" key="5">
    <source>
        <dbReference type="ARBA" id="ARBA00022824"/>
    </source>
</evidence>
<accession>A0ABM0JD55</accession>
<comment type="subcellular location">
    <subcellularLocation>
        <location evidence="1 11">Endoplasmic reticulum membrane</location>
        <topology evidence="1 11">Multi-pass membrane protein</topology>
    </subcellularLocation>
</comment>
<gene>
    <name evidence="16 17" type="primary">LOC101861486</name>
</gene>
<keyword evidence="16 17" id="KW-0675">Receptor</keyword>
<feature type="transmembrane region" description="Helical" evidence="11">
    <location>
        <begin position="103"/>
        <end position="124"/>
    </location>
</feature>
<keyword evidence="6 11" id="KW-0931">ER-Golgi transport</keyword>
<feature type="transmembrane region" description="Helical" evidence="11">
    <location>
        <begin position="6"/>
        <end position="28"/>
    </location>
</feature>
<name>A0ABM0JD55_APLCA</name>
<feature type="domain" description="Bap31/Bap29 cytoplasmic coiled-coil" evidence="14">
    <location>
        <begin position="191"/>
        <end position="245"/>
    </location>
</feature>
<evidence type="ECO:0000256" key="12">
    <source>
        <dbReference type="SAM" id="MobiDB-lite"/>
    </source>
</evidence>
<evidence type="ECO:0000313" key="15">
    <source>
        <dbReference type="Proteomes" id="UP000694888"/>
    </source>
</evidence>
<evidence type="ECO:0000256" key="4">
    <source>
        <dbReference type="ARBA" id="ARBA00022692"/>
    </source>
</evidence>
<comment type="similarity">
    <text evidence="2 11">Belongs to the BCAP29/BCAP31 family.</text>
</comment>
<evidence type="ECO:0000256" key="11">
    <source>
        <dbReference type="RuleBase" id="RU367026"/>
    </source>
</evidence>
<feature type="region of interest" description="Disordered" evidence="12">
    <location>
        <begin position="159"/>
        <end position="182"/>
    </location>
</feature>
<keyword evidence="3 11" id="KW-0813">Transport</keyword>
<sequence>MTLQWTFVATVLYVEIFLVSVLLLPFISPKTWQKVFRSRLASMFAVYSKIYFYIFIAILLLLFAESVRETLKYSEPMDSEELRRYPEAETVFHMKLFRAQRNMYIAGFALFLWFILRRLVILIANEATLMAQSEASIKQAQSATAAAQLLIEEKSLTDDNKKNSAAEKGDEKGGKSDQTVVEKDLARTQTELEKTKEELYKAQVDFESMKKQAESTNKEYDRLLLEHEKLQNKLASVEGEGDKKGN</sequence>
<keyword evidence="4 11" id="KW-0812">Transmembrane</keyword>
<protein>
    <recommendedName>
        <fullName evidence="11">Endoplasmic reticulum transmembrane protein</fullName>
    </recommendedName>
</protein>
<keyword evidence="9" id="KW-0175">Coiled coil</keyword>
<dbReference type="InterPro" id="IPR040463">
    <property type="entry name" value="BAP29/BAP31_N"/>
</dbReference>
<dbReference type="Pfam" id="PF18035">
    <property type="entry name" value="Bap31_Bap29_C"/>
    <property type="match status" value="1"/>
</dbReference>